<accession>Q8J2W7</accession>
<dbReference type="Proteomes" id="UP000009139">
    <property type="component" value="Chromosome"/>
</dbReference>
<evidence type="ECO:0000313" key="4">
    <source>
        <dbReference type="Proteomes" id="UP000009139"/>
    </source>
</evidence>
<dbReference type="HOGENOM" id="CLU_350117_0_0_2"/>
<sequence length="836" mass="93885">MKKVLSLFLALFVLAAAMPRAMSTSAPTFPTKLITFQQSNNEALPNINFITAPTLSNDTAGATDVELTLYFNNSLLDLSGGGQGLIKIGFTGVDKFDVTQVSLVSFEINGANKMNNVVGFVRYQQDPTDPQVQSIFIYVNIPIQPSDKVKIVLGGLKNPETPGTYTVSIGTYVGGNLRSSGTARVVIKGPKPPLTLPKPFLIGWHELTSDCPGCNPDDHYDITSTELVGYRKDGPIYEISYPLEYTLDCEQSTFSYNVYAWNLSYQNLTFKGLKIFVNNELKYWLPAEYFRTYKECVQISDGEIQEGVTDDFREKVPEGEKDYLQGWTLVGFEHAEPADMVVYYNRGYGWALTTYPTGYNIDNNSYIMTDPMPLLDATSADVKKYNGKVFGWFNYSLALDENVSVYFQYRVYNGVSWSGWKTIRKFTNADDTSLGYDSWEINVANAVKVQFRFFVNYTKVNKFTKPGFALFEFHVYNQERCDPDIVYVVNPLDNKNTTLFVYNLSIPLQEEIKEGKNITIELEAVYELTDQEMLKRYDPIQVTSQDFTVKRIPCTEYTLCEILQNARYIVEGGGDWAFGSSKPYYGWEFDDNNKPRIVTGHGSLAADNLGVLFYLSQAGADPNKVIFDDNPQYVNLTTGEIKGLQPGDIVILVGSSSVNLPLGYYEYVTKEAPVVRIPPQNGKWDAFVLPNGTVVEWAGPDEQWYDVWEDVFVIQWFTTEDGVLVFSVEGAGVDGTVAASWLTAVLAYYAGDRPLPPSGYIVGRWYEDIAEGYLGNVEVFAPAWIRGSPDDVNGFSTGDDYIVIEYMSPEVEKTFGDVLRKYLRTFELPSCYCGGE</sequence>
<dbReference type="RefSeq" id="WP_010868578.1">
    <property type="nucleotide sequence ID" value="NC_000868.1"/>
</dbReference>
<protein>
    <submittedName>
        <fullName evidence="1">Uncharacterized protein</fullName>
    </submittedName>
</protein>
<dbReference type="PATRIC" id="fig|272844.11.peg.1555"/>
<dbReference type="Proteomes" id="UP000000810">
    <property type="component" value="Chromosome"/>
</dbReference>
<reference evidence="1" key="2">
    <citation type="journal article" date="2000" name="J. Mol. Biol.">
        <title>Archaeal homologs of eukaryotic methylation guide small nucleolar RNAs: lessons from the Pyrococcus genomes.</title>
        <authorList>
            <person name="Gaspin C."/>
            <person name="Cavaille J."/>
            <person name="Erauso G."/>
        </authorList>
    </citation>
    <scope>NUCLEOTIDE SEQUENCE</scope>
    <source>
        <strain evidence="1">Orsay</strain>
    </source>
</reference>
<organism evidence="1 3">
    <name type="scientific">Pyrococcus abyssi (strain GE5 / Orsay)</name>
    <dbReference type="NCBI Taxonomy" id="272844"/>
    <lineage>
        <taxon>Archaea</taxon>
        <taxon>Methanobacteriati</taxon>
        <taxon>Methanobacteriota</taxon>
        <taxon>Thermococci</taxon>
        <taxon>Thermococcales</taxon>
        <taxon>Thermococcaceae</taxon>
        <taxon>Pyrococcus</taxon>
    </lineage>
</organism>
<dbReference type="AlphaFoldDB" id="Q8J2W7"/>
<evidence type="ECO:0000313" key="3">
    <source>
        <dbReference type="Proteomes" id="UP000000810"/>
    </source>
</evidence>
<dbReference type="KEGG" id="pab:PAB1406"/>
<reference evidence="2 4" key="5">
    <citation type="journal article" date="2012" name="Curr. Microbiol.">
        <title>Re-annotation of two hyperthermophilic archaea Pyrococcus abyssi GE5 and Pyrococcus furiosus DSM 3638.</title>
        <authorList>
            <person name="Gao J."/>
            <person name="Wang J."/>
        </authorList>
    </citation>
    <scope>GENOME REANNOTATION</scope>
    <source>
        <strain evidence="2">GE5</strain>
        <strain evidence="4">GE5 / Orsay</strain>
    </source>
</reference>
<evidence type="ECO:0000313" key="1">
    <source>
        <dbReference type="EMBL" id="CAD55684.1"/>
    </source>
</evidence>
<evidence type="ECO:0000313" key="2">
    <source>
        <dbReference type="EMBL" id="CCE70909.1"/>
    </source>
</evidence>
<reference evidence="1" key="3">
    <citation type="journal article" date="2001" name="Genome Res.">
        <title>Genome evolution at the genus level: comparison of three complete genomes of hyperthermophilic archaea.</title>
        <authorList>
            <person name="Lecompte O."/>
            <person name="Ripp R."/>
            <person name="Puzos-Barbe V."/>
            <person name="Duprat S."/>
            <person name="Heilig R."/>
            <person name="Dietrich J."/>
            <person name="Thierry J.C."/>
            <person name="Poch O."/>
        </authorList>
    </citation>
    <scope>NUCLEOTIDE SEQUENCE</scope>
    <source>
        <strain evidence="1">Orsay</strain>
    </source>
</reference>
<dbReference type="STRING" id="272844.PAB1406"/>
<name>Q8J2W7_PYRAB</name>
<reference evidence="1" key="1">
    <citation type="submission" date="1999-07" db="EMBL/GenBank/DDBJ databases">
        <authorList>
            <person name="Genoscope"/>
        </authorList>
    </citation>
    <scope>NUCLEOTIDE SEQUENCE</scope>
    <source>
        <strain evidence="1">Orsay</strain>
    </source>
</reference>
<gene>
    <name evidence="1" type="ordered locus">PAB1406</name>
</gene>
<dbReference type="eggNOG" id="arCOG08355">
    <property type="taxonomic scope" value="Archaea"/>
</dbReference>
<proteinExistence type="predicted"/>
<dbReference type="EMBL" id="HE613800">
    <property type="protein sequence ID" value="CCE70909.1"/>
    <property type="molecule type" value="Genomic_DNA"/>
</dbReference>
<keyword evidence="3" id="KW-1185">Reference proteome</keyword>
<reference evidence="1 3" key="4">
    <citation type="journal article" date="2003" name="Mol. Microbiol.">
        <title>An integrated analysis of the genome of the hyperthermophilic archaeon Pyrococcus abyssi.</title>
        <authorList>
            <person name="Cohen G."/>
            <person name="Barbe V."/>
            <person name="Flament D."/>
            <person name="Galperin M."/>
            <person name="Heilig R."/>
            <person name="Ripp R."/>
            <person name="Lecompte O."/>
            <person name="Prieur D."/>
            <person name="Poch O."/>
            <person name="Quellerou J."/>
            <person name="Thierry J.C."/>
            <person name="Van der Oost J."/>
            <person name="Weissenbach J."/>
            <person name="Zivanovic Y."/>
            <person name="Forterre P."/>
        </authorList>
    </citation>
    <scope>NUCLEOTIDE SEQUENCE [LARGE SCALE GENOMIC DNA]</scope>
    <source>
        <strain evidence="3">GE5 / Orsay</strain>
        <strain evidence="1">Orsay</strain>
    </source>
</reference>
<dbReference type="EMBL" id="AJ248287">
    <property type="protein sequence ID" value="CAD55684.1"/>
    <property type="molecule type" value="Genomic_DNA"/>
</dbReference>